<evidence type="ECO:0000256" key="3">
    <source>
        <dbReference type="ARBA" id="ARBA00015325"/>
    </source>
</evidence>
<evidence type="ECO:0000256" key="13">
    <source>
        <dbReference type="HAMAP-Rule" id="MF_01810"/>
    </source>
</evidence>
<dbReference type="GO" id="GO:0032977">
    <property type="term" value="F:membrane insertase activity"/>
    <property type="evidence" value="ECO:0007669"/>
    <property type="project" value="InterPro"/>
</dbReference>
<evidence type="ECO:0000256" key="1">
    <source>
        <dbReference type="ARBA" id="ARBA00004429"/>
    </source>
</evidence>
<dbReference type="OrthoDB" id="9780552at2"/>
<dbReference type="InterPro" id="IPR001708">
    <property type="entry name" value="YidC/ALB3/OXA1/COX18"/>
</dbReference>
<comment type="subcellular location">
    <subcellularLocation>
        <location evidence="1">Cell inner membrane</location>
        <topology evidence="1">Multi-pass membrane protein</topology>
    </subcellularLocation>
    <subcellularLocation>
        <location evidence="13">Cell membrane</location>
        <topology evidence="13">Multi-pass membrane protein</topology>
    </subcellularLocation>
</comment>
<feature type="transmembrane region" description="Helical" evidence="13">
    <location>
        <begin position="516"/>
        <end position="541"/>
    </location>
</feature>
<dbReference type="GO" id="GO:0051205">
    <property type="term" value="P:protein insertion into membrane"/>
    <property type="evidence" value="ECO:0007669"/>
    <property type="project" value="TreeGrafter"/>
</dbReference>
<feature type="transmembrane region" description="Helical" evidence="13">
    <location>
        <begin position="446"/>
        <end position="467"/>
    </location>
</feature>
<evidence type="ECO:0000256" key="10">
    <source>
        <dbReference type="ARBA" id="ARBA00023186"/>
    </source>
</evidence>
<reference evidence="17 18" key="1">
    <citation type="submission" date="2018-10" db="EMBL/GenBank/DDBJ databases">
        <authorList>
            <person name="Criscuolo A."/>
        </authorList>
    </citation>
    <scope>NUCLEOTIDE SEQUENCE [LARGE SCALE GENOMIC DNA]</scope>
    <source>
        <strain evidence="17">DnA1</strain>
    </source>
</reference>
<keyword evidence="5 13" id="KW-1003">Cell membrane</keyword>
<comment type="subunit">
    <text evidence="13">Interacts with the Sec translocase complex via SecD. Specifically interacts with transmembrane segments of nascent integral membrane proteins during membrane integration.</text>
</comment>
<dbReference type="InterPro" id="IPR038221">
    <property type="entry name" value="YidC_periplasmic_sf"/>
</dbReference>
<comment type="similarity">
    <text evidence="2 13">Belongs to the OXA1/ALB3/YidC family. Type 1 subfamily.</text>
</comment>
<dbReference type="GO" id="GO:0005886">
    <property type="term" value="C:plasma membrane"/>
    <property type="evidence" value="ECO:0007669"/>
    <property type="project" value="UniProtKB-SubCell"/>
</dbReference>
<evidence type="ECO:0000256" key="14">
    <source>
        <dbReference type="SAM" id="MobiDB-lite"/>
    </source>
</evidence>
<dbReference type="Proteomes" id="UP000277294">
    <property type="component" value="Unassembled WGS sequence"/>
</dbReference>
<feature type="compositionally biased region" description="Low complexity" evidence="14">
    <location>
        <begin position="36"/>
        <end position="81"/>
    </location>
</feature>
<dbReference type="RefSeq" id="WP_124077579.1">
    <property type="nucleotide sequence ID" value="NZ_UWPJ01000005.1"/>
</dbReference>
<dbReference type="CDD" id="cd20070">
    <property type="entry name" value="5TM_YidC_Alb3"/>
    <property type="match status" value="1"/>
</dbReference>
<accession>A0A3P4AWF8</accession>
<dbReference type="InterPro" id="IPR047196">
    <property type="entry name" value="YidC_ALB_C"/>
</dbReference>
<dbReference type="PANTHER" id="PTHR12428">
    <property type="entry name" value="OXA1"/>
    <property type="match status" value="1"/>
</dbReference>
<protein>
    <recommendedName>
        <fullName evidence="3 13">Membrane protein insertase YidC</fullName>
    </recommendedName>
    <alternativeName>
        <fullName evidence="12 13">Foldase YidC</fullName>
    </alternativeName>
    <alternativeName>
        <fullName evidence="11 13">Membrane integrase YidC</fullName>
    </alternativeName>
    <alternativeName>
        <fullName evidence="13">Membrane protein YidC</fullName>
    </alternativeName>
</protein>
<dbReference type="GO" id="GO:0015031">
    <property type="term" value="P:protein transport"/>
    <property type="evidence" value="ECO:0007669"/>
    <property type="project" value="UniProtKB-KW"/>
</dbReference>
<dbReference type="AlphaFoldDB" id="A0A3P4AWF8"/>
<dbReference type="Gene3D" id="2.70.98.90">
    <property type="match status" value="1"/>
</dbReference>
<dbReference type="InterPro" id="IPR019998">
    <property type="entry name" value="Membr_insert_YidC"/>
</dbReference>
<evidence type="ECO:0000256" key="8">
    <source>
        <dbReference type="ARBA" id="ARBA00022989"/>
    </source>
</evidence>
<organism evidence="17 18">
    <name type="scientific">Pigmentiphaga humi</name>
    <dbReference type="NCBI Taxonomy" id="2478468"/>
    <lineage>
        <taxon>Bacteria</taxon>
        <taxon>Pseudomonadati</taxon>
        <taxon>Pseudomonadota</taxon>
        <taxon>Betaproteobacteria</taxon>
        <taxon>Burkholderiales</taxon>
        <taxon>Alcaligenaceae</taxon>
        <taxon>Pigmentiphaga</taxon>
    </lineage>
</organism>
<dbReference type="EMBL" id="UWPJ01000005">
    <property type="protein sequence ID" value="VCU68363.1"/>
    <property type="molecule type" value="Genomic_DNA"/>
</dbReference>
<dbReference type="InterPro" id="IPR028053">
    <property type="entry name" value="Membr_insert_YidC_N"/>
</dbReference>
<dbReference type="HAMAP" id="MF_01810">
    <property type="entry name" value="YidC_type1"/>
    <property type="match status" value="1"/>
</dbReference>
<dbReference type="NCBIfam" id="TIGR03592">
    <property type="entry name" value="yidC_oxa1_cterm"/>
    <property type="match status" value="1"/>
</dbReference>
<dbReference type="PANTHER" id="PTHR12428:SF65">
    <property type="entry name" value="CYTOCHROME C OXIDASE ASSEMBLY PROTEIN COX18, MITOCHONDRIAL"/>
    <property type="match status" value="1"/>
</dbReference>
<evidence type="ECO:0000313" key="17">
    <source>
        <dbReference type="EMBL" id="VCU68363.1"/>
    </source>
</evidence>
<dbReference type="PRINTS" id="PR01900">
    <property type="entry name" value="YIDCPROTEIN"/>
</dbReference>
<feature type="transmembrane region" description="Helical" evidence="13">
    <location>
        <begin position="6"/>
        <end position="23"/>
    </location>
</feature>
<feature type="domain" description="Membrane insertase YidC N-terminal" evidence="16">
    <location>
        <begin position="92"/>
        <end position="365"/>
    </location>
</feature>
<dbReference type="NCBIfam" id="TIGR03593">
    <property type="entry name" value="yidC_nterm"/>
    <property type="match status" value="1"/>
</dbReference>
<keyword evidence="8 13" id="KW-1133">Transmembrane helix</keyword>
<dbReference type="Pfam" id="PF14849">
    <property type="entry name" value="YidC_periplas"/>
    <property type="match status" value="1"/>
</dbReference>
<evidence type="ECO:0000313" key="18">
    <source>
        <dbReference type="Proteomes" id="UP000277294"/>
    </source>
</evidence>
<keyword evidence="4 13" id="KW-0813">Transport</keyword>
<keyword evidence="9 13" id="KW-0472">Membrane</keyword>
<feature type="domain" description="Membrane insertase YidC/Oxa/ALB C-terminal" evidence="15">
    <location>
        <begin position="377"/>
        <end position="554"/>
    </location>
</feature>
<evidence type="ECO:0000256" key="6">
    <source>
        <dbReference type="ARBA" id="ARBA00022692"/>
    </source>
</evidence>
<gene>
    <name evidence="13 17" type="primary">yidC</name>
    <name evidence="17" type="ORF">PIGHUM_00414</name>
</gene>
<keyword evidence="10 13" id="KW-0143">Chaperone</keyword>
<keyword evidence="7 13" id="KW-0653">Protein transport</keyword>
<proteinExistence type="inferred from homology"/>
<name>A0A3P4AWF8_9BURK</name>
<dbReference type="CDD" id="cd19961">
    <property type="entry name" value="EcYidC-like_peri"/>
    <property type="match status" value="1"/>
</dbReference>
<dbReference type="NCBIfam" id="NF002352">
    <property type="entry name" value="PRK01318.1-3"/>
    <property type="match status" value="1"/>
</dbReference>
<feature type="transmembrane region" description="Helical" evidence="13">
    <location>
        <begin position="377"/>
        <end position="398"/>
    </location>
</feature>
<evidence type="ECO:0000256" key="7">
    <source>
        <dbReference type="ARBA" id="ARBA00022927"/>
    </source>
</evidence>
<feature type="region of interest" description="Disordered" evidence="14">
    <location>
        <begin position="34"/>
        <end position="86"/>
    </location>
</feature>
<evidence type="ECO:0000256" key="5">
    <source>
        <dbReference type="ARBA" id="ARBA00022475"/>
    </source>
</evidence>
<keyword evidence="6 13" id="KW-0812">Transmembrane</keyword>
<evidence type="ECO:0000256" key="2">
    <source>
        <dbReference type="ARBA" id="ARBA00010527"/>
    </source>
</evidence>
<evidence type="ECO:0000256" key="12">
    <source>
        <dbReference type="ARBA" id="ARBA00033342"/>
    </source>
</evidence>
<evidence type="ECO:0000259" key="16">
    <source>
        <dbReference type="Pfam" id="PF14849"/>
    </source>
</evidence>
<dbReference type="Pfam" id="PF02096">
    <property type="entry name" value="60KD_IMP"/>
    <property type="match status" value="1"/>
</dbReference>
<dbReference type="PRINTS" id="PR00701">
    <property type="entry name" value="60KDINNERMP"/>
</dbReference>
<dbReference type="InterPro" id="IPR028055">
    <property type="entry name" value="YidC/Oxa/ALB_C"/>
</dbReference>
<evidence type="ECO:0000256" key="4">
    <source>
        <dbReference type="ARBA" id="ARBA00022448"/>
    </source>
</evidence>
<evidence type="ECO:0000256" key="9">
    <source>
        <dbReference type="ARBA" id="ARBA00023136"/>
    </source>
</evidence>
<sequence length="560" mass="61252">MDMQRTILWMIFSLSLLFLWDGWQKHNGHPSMFGSAPAKTATAPQNPAAQPPADQAGVPSADSAPAPAAGSDAVPGASAPAQQATPVAAEKVVITTDVLRLTFDTLGAQIVKAELLKHGDSDDRERPTVLLDDSAQRVYLAQSGVVGAASGASFPTHRTPFRITTPARELTGDTLEVSFEAESGGVKVLKTYILHRGGYAIDVRHNLVNVSAEPVTPSLYFQLTRDGNKPPGESHFYNTFTGPAVYTAEGKFQKVNFSDIEKGKASFAKSANDGWLGMIQHYFAVAWVPPEGVARNYDMTKVGSNLYAVRAIEPVGTLAPGTGSTVDARLWIGPQDQAAMAAIAPGLDLVVDYGWLTIIAKPLFLLMTWLHKILGNWGWTIVALTVIIKLVFFPLSAAGYKSMARMKKVAPRMQALKEKYGDDRQKLNVAMMELYRTEKINPIGGCLPMIVQVPVFISLYWVLLASVEMRNAPWILWVHDLAATDPWFILPAIMMATMFLQMKLNPTPPDPVQAKVMMIMPLVFGGMMFFFPAGLVLYWVVNNVLSIAQQWYVTHHLVKA</sequence>
<evidence type="ECO:0000256" key="11">
    <source>
        <dbReference type="ARBA" id="ARBA00033245"/>
    </source>
</evidence>
<keyword evidence="18" id="KW-1185">Reference proteome</keyword>
<comment type="function">
    <text evidence="13">Required for the insertion and/or proper folding and/or complex formation of integral membrane proteins into the membrane. Involved in integration of membrane proteins that insert both dependently and independently of the Sec translocase complex, as well as at least some lipoproteins. Aids folding of multispanning membrane proteins.</text>
</comment>
<evidence type="ECO:0000259" key="15">
    <source>
        <dbReference type="Pfam" id="PF02096"/>
    </source>
</evidence>